<comment type="similarity">
    <text evidence="2">Belongs to the Toll-like receptor family.</text>
</comment>
<keyword evidence="6 14" id="KW-0732">Signal</keyword>
<dbReference type="InterPro" id="IPR003591">
    <property type="entry name" value="Leu-rich_rpt_typical-subtyp"/>
</dbReference>
<dbReference type="EMBL" id="OV170221">
    <property type="protein sequence ID" value="CAH0712829.1"/>
    <property type="molecule type" value="Genomic_DNA"/>
</dbReference>
<dbReference type="FunFam" id="3.40.50.10140:FF:000001">
    <property type="entry name" value="Toll-like receptor 2"/>
    <property type="match status" value="1"/>
</dbReference>
<keyword evidence="11" id="KW-0675">Receptor</keyword>
<dbReference type="GO" id="GO:0007165">
    <property type="term" value="P:signal transduction"/>
    <property type="evidence" value="ECO:0007669"/>
    <property type="project" value="InterPro"/>
</dbReference>
<reference evidence="16" key="1">
    <citation type="submission" date="2021-12" db="EMBL/GenBank/DDBJ databases">
        <authorList>
            <person name="Martin H S."/>
        </authorList>
    </citation>
    <scope>NUCLEOTIDE SEQUENCE</scope>
</reference>
<dbReference type="Pfam" id="PF13676">
    <property type="entry name" value="TIR_2"/>
    <property type="match status" value="1"/>
</dbReference>
<feature type="domain" description="TIR" evidence="15">
    <location>
        <begin position="611"/>
        <end position="750"/>
    </location>
</feature>
<evidence type="ECO:0000256" key="14">
    <source>
        <dbReference type="SAM" id="SignalP"/>
    </source>
</evidence>
<evidence type="ECO:0000256" key="11">
    <source>
        <dbReference type="ARBA" id="ARBA00023170"/>
    </source>
</evidence>
<evidence type="ECO:0000256" key="1">
    <source>
        <dbReference type="ARBA" id="ARBA00004479"/>
    </source>
</evidence>
<dbReference type="PANTHER" id="PTHR24365:SF530">
    <property type="entry name" value="MSTPROX-RELATED"/>
    <property type="match status" value="1"/>
</dbReference>
<gene>
    <name evidence="16" type="ORF">BINO364_LOCUS59</name>
</gene>
<keyword evidence="7" id="KW-0677">Repeat</keyword>
<dbReference type="SMART" id="SM00255">
    <property type="entry name" value="TIR"/>
    <property type="match status" value="1"/>
</dbReference>
<dbReference type="PROSITE" id="PS50104">
    <property type="entry name" value="TIR"/>
    <property type="match status" value="1"/>
</dbReference>
<dbReference type="AlphaFoldDB" id="A0A8S4HYX8"/>
<evidence type="ECO:0000256" key="13">
    <source>
        <dbReference type="SAM" id="Phobius"/>
    </source>
</evidence>
<dbReference type="SUPFAM" id="SSF52058">
    <property type="entry name" value="L domain-like"/>
    <property type="match status" value="1"/>
</dbReference>
<dbReference type="Proteomes" id="UP000838878">
    <property type="component" value="Chromosome 1"/>
</dbReference>
<evidence type="ECO:0000256" key="9">
    <source>
        <dbReference type="ARBA" id="ARBA00022989"/>
    </source>
</evidence>
<dbReference type="PRINTS" id="PR01537">
    <property type="entry name" value="INTRLKN1R1F"/>
</dbReference>
<evidence type="ECO:0000256" key="7">
    <source>
        <dbReference type="ARBA" id="ARBA00022737"/>
    </source>
</evidence>
<dbReference type="SUPFAM" id="SSF52200">
    <property type="entry name" value="Toll/Interleukin receptor TIR domain"/>
    <property type="match status" value="1"/>
</dbReference>
<keyword evidence="12" id="KW-0325">Glycoprotein</keyword>
<feature type="non-terminal residue" evidence="16">
    <location>
        <position position="764"/>
    </location>
</feature>
<dbReference type="Gene3D" id="3.80.10.10">
    <property type="entry name" value="Ribonuclease Inhibitor"/>
    <property type="match status" value="2"/>
</dbReference>
<evidence type="ECO:0000256" key="2">
    <source>
        <dbReference type="ARBA" id="ARBA00009634"/>
    </source>
</evidence>
<sequence length="764" mass="89278">MIFSTTFSLYILFIAAVGGRVKYNRKDEKNLRCLTGYMTDLQSWVDEYGSLINTTETDSSGIDLSGRNNVFGRLQHQLDRFSADALSAKYLSMARCSLLRIPSIFKMVDKLGRSLSDTLEYASFYGNNFGMVYSDSDMYDVRLNATERNEINVSQKYIRKQLTMWSVGFHGFTFPNLKELDLRSCSIQAIGNYSFQRMPRLQSLFLGENEIHYIEANVFNGLTSLKHLDLSRNYAYDENGMLKGLQIDSQDILENINLESLDLSLTNFGQRNVDVIKSIEHSVIRMSLCYSGISRIREDVFSFKRLKYLDVSGNREICSFNFLRSFEQTLEVLYAEDVGMKNMEGFINFTKLEILKLTNNEITQIPKRVAYTLINLQILDLDSNRLGTWFSKTLTRMNNLKLLSLRNNNIKIITEEMFFDIEKLAYISLSGNSLVCNCYAKEMFNVGLNSEMRRKEKFISRMTPANHESIYFHTGFMDYNDIIDIRQNILTQCKMVRNCQIELPSYAGNYLFLDYDDLNTQYLCMSADDGKSEEIFRIPSCSRISRDLLSQDIEDEWNKFLLFIIPVALLPMLLFVYIFRRNFKYFFITLRNSATLSLINKNSTSAEGAIYHYDVFVSYCNEDRAWVLDQLLPHVERDCNISVCLHERDFQVGLSILENIVSCMDRSRSIMLIISKRFLLSQWCQFEMHLAQHRLLETRREDLILVLLEEIPRRLRPNTLHYLMLTKTYIVWPKEESEQSVFWRRMKKSLVTQVLKYQENISLA</sequence>
<evidence type="ECO:0000256" key="5">
    <source>
        <dbReference type="ARBA" id="ARBA00022692"/>
    </source>
</evidence>
<feature type="chain" id="PRO_5035727089" description="TIR domain-containing protein" evidence="14">
    <location>
        <begin position="20"/>
        <end position="764"/>
    </location>
</feature>
<keyword evidence="10 13" id="KW-0472">Membrane</keyword>
<dbReference type="PANTHER" id="PTHR24365">
    <property type="entry name" value="TOLL-LIKE RECEPTOR"/>
    <property type="match status" value="1"/>
</dbReference>
<evidence type="ECO:0000256" key="4">
    <source>
        <dbReference type="ARBA" id="ARBA00022614"/>
    </source>
</evidence>
<dbReference type="OrthoDB" id="1081807at2759"/>
<dbReference type="InterPro" id="IPR000157">
    <property type="entry name" value="TIR_dom"/>
</dbReference>
<keyword evidence="3" id="KW-0399">Innate immunity</keyword>
<evidence type="ECO:0000313" key="16">
    <source>
        <dbReference type="EMBL" id="CAH0712829.1"/>
    </source>
</evidence>
<keyword evidence="5 13" id="KW-0812">Transmembrane</keyword>
<dbReference type="SMART" id="SM00369">
    <property type="entry name" value="LRR_TYP"/>
    <property type="match status" value="5"/>
</dbReference>
<protein>
    <recommendedName>
        <fullName evidence="15">TIR domain-containing protein</fullName>
    </recommendedName>
</protein>
<feature type="signal peptide" evidence="14">
    <location>
        <begin position="1"/>
        <end position="19"/>
    </location>
</feature>
<dbReference type="Pfam" id="PF13855">
    <property type="entry name" value="LRR_8"/>
    <property type="match status" value="2"/>
</dbReference>
<keyword evidence="8" id="KW-0391">Immunity</keyword>
<dbReference type="InterPro" id="IPR035897">
    <property type="entry name" value="Toll_tir_struct_dom_sf"/>
</dbReference>
<organism evidence="16 17">
    <name type="scientific">Brenthis ino</name>
    <name type="common">lesser marbled fritillary</name>
    <dbReference type="NCBI Taxonomy" id="405034"/>
    <lineage>
        <taxon>Eukaryota</taxon>
        <taxon>Metazoa</taxon>
        <taxon>Ecdysozoa</taxon>
        <taxon>Arthropoda</taxon>
        <taxon>Hexapoda</taxon>
        <taxon>Insecta</taxon>
        <taxon>Pterygota</taxon>
        <taxon>Neoptera</taxon>
        <taxon>Endopterygota</taxon>
        <taxon>Lepidoptera</taxon>
        <taxon>Glossata</taxon>
        <taxon>Ditrysia</taxon>
        <taxon>Papilionoidea</taxon>
        <taxon>Nymphalidae</taxon>
        <taxon>Heliconiinae</taxon>
        <taxon>Argynnini</taxon>
        <taxon>Brenthis</taxon>
    </lineage>
</organism>
<evidence type="ECO:0000256" key="8">
    <source>
        <dbReference type="ARBA" id="ARBA00022859"/>
    </source>
</evidence>
<evidence type="ECO:0000256" key="12">
    <source>
        <dbReference type="ARBA" id="ARBA00023180"/>
    </source>
</evidence>
<feature type="transmembrane region" description="Helical" evidence="13">
    <location>
        <begin position="560"/>
        <end position="579"/>
    </location>
</feature>
<evidence type="ECO:0000313" key="17">
    <source>
        <dbReference type="Proteomes" id="UP000838878"/>
    </source>
</evidence>
<dbReference type="Gene3D" id="3.40.50.10140">
    <property type="entry name" value="Toll/interleukin-1 receptor homology (TIR) domain"/>
    <property type="match status" value="1"/>
</dbReference>
<evidence type="ECO:0000256" key="6">
    <source>
        <dbReference type="ARBA" id="ARBA00022729"/>
    </source>
</evidence>
<proteinExistence type="inferred from homology"/>
<dbReference type="GO" id="GO:0045087">
    <property type="term" value="P:innate immune response"/>
    <property type="evidence" value="ECO:0007669"/>
    <property type="project" value="UniProtKB-KW"/>
</dbReference>
<keyword evidence="17" id="KW-1185">Reference proteome</keyword>
<evidence type="ECO:0000256" key="3">
    <source>
        <dbReference type="ARBA" id="ARBA00022588"/>
    </source>
</evidence>
<keyword evidence="4" id="KW-0433">Leucine-rich repeat</keyword>
<evidence type="ECO:0000259" key="15">
    <source>
        <dbReference type="PROSITE" id="PS50104"/>
    </source>
</evidence>
<keyword evidence="9 13" id="KW-1133">Transmembrane helix</keyword>
<name>A0A8S4HYX8_9NEOP</name>
<dbReference type="InterPro" id="IPR032675">
    <property type="entry name" value="LRR_dom_sf"/>
</dbReference>
<dbReference type="GO" id="GO:0005886">
    <property type="term" value="C:plasma membrane"/>
    <property type="evidence" value="ECO:0007669"/>
    <property type="project" value="TreeGrafter"/>
</dbReference>
<accession>A0A8S4HYX8</accession>
<dbReference type="GO" id="GO:0038023">
    <property type="term" value="F:signaling receptor activity"/>
    <property type="evidence" value="ECO:0007669"/>
    <property type="project" value="TreeGrafter"/>
</dbReference>
<comment type="subcellular location">
    <subcellularLocation>
        <location evidence="1">Membrane</location>
        <topology evidence="1">Single-pass type I membrane protein</topology>
    </subcellularLocation>
</comment>
<evidence type="ECO:0000256" key="10">
    <source>
        <dbReference type="ARBA" id="ARBA00023136"/>
    </source>
</evidence>
<dbReference type="InterPro" id="IPR001611">
    <property type="entry name" value="Leu-rich_rpt"/>
</dbReference>